<dbReference type="KEGG" id="jcu:105628305"/>
<feature type="compositionally biased region" description="Acidic residues" evidence="3">
    <location>
        <begin position="77"/>
        <end position="89"/>
    </location>
</feature>
<organism evidence="5 6">
    <name type="scientific">Jatropha curcas</name>
    <name type="common">Barbados nut</name>
    <dbReference type="NCBI Taxonomy" id="180498"/>
    <lineage>
        <taxon>Eukaryota</taxon>
        <taxon>Viridiplantae</taxon>
        <taxon>Streptophyta</taxon>
        <taxon>Embryophyta</taxon>
        <taxon>Tracheophyta</taxon>
        <taxon>Spermatophyta</taxon>
        <taxon>Magnoliopsida</taxon>
        <taxon>eudicotyledons</taxon>
        <taxon>Gunneridae</taxon>
        <taxon>Pentapetalae</taxon>
        <taxon>rosids</taxon>
        <taxon>fabids</taxon>
        <taxon>Malpighiales</taxon>
        <taxon>Euphorbiaceae</taxon>
        <taxon>Crotonoideae</taxon>
        <taxon>Jatropheae</taxon>
        <taxon>Jatropha</taxon>
    </lineage>
</organism>
<evidence type="ECO:0000256" key="2">
    <source>
        <dbReference type="ARBA" id="ARBA00006846"/>
    </source>
</evidence>
<evidence type="ECO:0000313" key="5">
    <source>
        <dbReference type="EMBL" id="KDP43947.1"/>
    </source>
</evidence>
<dbReference type="SMART" id="SM00427">
    <property type="entry name" value="H2B"/>
    <property type="match status" value="1"/>
</dbReference>
<dbReference type="InterPro" id="IPR009072">
    <property type="entry name" value="Histone-fold"/>
</dbReference>
<feature type="compositionally biased region" description="Basic residues" evidence="3">
    <location>
        <begin position="148"/>
        <end position="157"/>
    </location>
</feature>
<dbReference type="InterPro" id="IPR007125">
    <property type="entry name" value="H2A/H2B/H3"/>
</dbReference>
<reference evidence="5 6" key="1">
    <citation type="journal article" date="2014" name="PLoS ONE">
        <title>Global Analysis of Gene Expression Profiles in Physic Nut (Jatropha curcas L.) Seedlings Exposed to Salt Stress.</title>
        <authorList>
            <person name="Zhang L."/>
            <person name="Zhang C."/>
            <person name="Wu P."/>
            <person name="Chen Y."/>
            <person name="Li M."/>
            <person name="Jiang H."/>
            <person name="Wu G."/>
        </authorList>
    </citation>
    <scope>NUCLEOTIDE SEQUENCE [LARGE SCALE GENOMIC DNA]</scope>
    <source>
        <strain evidence="6">cv. GZQX0401</strain>
        <tissue evidence="5">Young leaves</tissue>
    </source>
</reference>
<dbReference type="CDD" id="cd22910">
    <property type="entry name" value="HFD_H2B"/>
    <property type="match status" value="1"/>
</dbReference>
<dbReference type="PANTHER" id="PTHR23428">
    <property type="entry name" value="HISTONE H2B"/>
    <property type="match status" value="1"/>
</dbReference>
<proteinExistence type="inferred from homology"/>
<comment type="function">
    <text evidence="1">Core component of nucleosome. Nucleosomes wrap and compact DNA into chromatin, limiting DNA accessibility to the cellular machineries which require DNA as a template. Histones thereby play a central role in transcription regulation, DNA repair, DNA replication and chromosomal stability. DNA accessibility is regulated via a complex set of post-translational modifications of histones, also called histone code, and nucleosome remodeling.</text>
</comment>
<feature type="domain" description="Core Histone H2A/H2B/H3" evidence="4">
    <location>
        <begin position="146"/>
        <end position="228"/>
    </location>
</feature>
<dbReference type="STRING" id="180498.A0A067L694"/>
<comment type="similarity">
    <text evidence="2">Belongs to the histone H2B family.</text>
</comment>
<dbReference type="PRINTS" id="PR00621">
    <property type="entry name" value="HISTONEH2B"/>
</dbReference>
<evidence type="ECO:0000256" key="3">
    <source>
        <dbReference type="SAM" id="MobiDB-lite"/>
    </source>
</evidence>
<dbReference type="FunFam" id="1.10.20.10:FF:000043">
    <property type="entry name" value="Histone H2B"/>
    <property type="match status" value="1"/>
</dbReference>
<name>A0A067L694_JATCU</name>
<dbReference type="GO" id="GO:0046982">
    <property type="term" value="F:protein heterodimerization activity"/>
    <property type="evidence" value="ECO:0007669"/>
    <property type="project" value="InterPro"/>
</dbReference>
<dbReference type="GO" id="GO:0000786">
    <property type="term" value="C:nucleosome"/>
    <property type="evidence" value="ECO:0007669"/>
    <property type="project" value="InterPro"/>
</dbReference>
<protein>
    <recommendedName>
        <fullName evidence="4">Core Histone H2A/H2B/H3 domain-containing protein</fullName>
    </recommendedName>
</protein>
<dbReference type="SUPFAM" id="SSF47113">
    <property type="entry name" value="Histone-fold"/>
    <property type="match status" value="1"/>
</dbReference>
<dbReference type="Gene3D" id="1.10.20.10">
    <property type="entry name" value="Histone, subunit A"/>
    <property type="match status" value="1"/>
</dbReference>
<dbReference type="EMBL" id="KK914256">
    <property type="protein sequence ID" value="KDP43947.1"/>
    <property type="molecule type" value="Genomic_DNA"/>
</dbReference>
<feature type="compositionally biased region" description="Basic and acidic residues" evidence="3">
    <location>
        <begin position="90"/>
        <end position="100"/>
    </location>
</feature>
<gene>
    <name evidence="5" type="ORF">JCGZ_05414</name>
</gene>
<feature type="compositionally biased region" description="Basic and acidic residues" evidence="3">
    <location>
        <begin position="128"/>
        <end position="147"/>
    </location>
</feature>
<evidence type="ECO:0000313" key="6">
    <source>
        <dbReference type="Proteomes" id="UP000027138"/>
    </source>
</evidence>
<accession>A0A067L694</accession>
<dbReference type="GO" id="GO:0030527">
    <property type="term" value="F:structural constituent of chromatin"/>
    <property type="evidence" value="ECO:0007669"/>
    <property type="project" value="InterPro"/>
</dbReference>
<dbReference type="OrthoDB" id="851255at2759"/>
<dbReference type="InterPro" id="IPR000558">
    <property type="entry name" value="Histone_H2B"/>
</dbReference>
<evidence type="ECO:0000259" key="4">
    <source>
        <dbReference type="Pfam" id="PF00125"/>
    </source>
</evidence>
<keyword evidence="6" id="KW-1185">Reference proteome</keyword>
<feature type="compositionally biased region" description="Low complexity" evidence="3">
    <location>
        <begin position="39"/>
        <end position="48"/>
    </location>
</feature>
<dbReference type="GO" id="GO:0005634">
    <property type="term" value="C:nucleus"/>
    <property type="evidence" value="ECO:0007669"/>
    <property type="project" value="UniProtKB-ARBA"/>
</dbReference>
<evidence type="ECO:0000256" key="1">
    <source>
        <dbReference type="ARBA" id="ARBA00002001"/>
    </source>
</evidence>
<dbReference type="Proteomes" id="UP000027138">
    <property type="component" value="Unassembled WGS sequence"/>
</dbReference>
<dbReference type="AlphaFoldDB" id="A0A067L694"/>
<dbReference type="GO" id="GO:0003677">
    <property type="term" value="F:DNA binding"/>
    <property type="evidence" value="ECO:0007669"/>
    <property type="project" value="InterPro"/>
</dbReference>
<dbReference type="Pfam" id="PF00125">
    <property type="entry name" value="Histone"/>
    <property type="match status" value="1"/>
</dbReference>
<sequence>MAPKRSGKKKKKVIGTVLRSTRRIIKETVEVSVIEGDPQESTQEYQSQETEEIAANKEPFIRTIPVEEGVHERDDKENEEEAIEISEEDISLRDQEDFSKKGSASKENLQEQEDLSTKDTTGEENVQEQERPIKKEEKEKTQQEKGQERKKKRKGRGVGREREGYKRYVFKVLKQVHPELKISSMAMSIINNLMKDMFERIVYEAAKLSDYIHRTTLSSREIQDAVKLVLPGELGRHAIAEGSKAVTNYMSYKEKRSKA</sequence>
<feature type="region of interest" description="Disordered" evidence="3">
    <location>
        <begin position="35"/>
        <end position="160"/>
    </location>
</feature>